<keyword evidence="1" id="KW-0732">Signal</keyword>
<evidence type="ECO:0000313" key="2">
    <source>
        <dbReference type="EMBL" id="KZV82612.1"/>
    </source>
</evidence>
<dbReference type="AlphaFoldDB" id="A0A165CK41"/>
<feature type="signal peptide" evidence="1">
    <location>
        <begin position="1"/>
        <end position="20"/>
    </location>
</feature>
<accession>A0A165CK41</accession>
<feature type="chain" id="PRO_5007856055" evidence="1">
    <location>
        <begin position="21"/>
        <end position="50"/>
    </location>
</feature>
<sequence>MRSPVLIAFLLLNASVLATAIPLGVAGPDNVAVTGSGSDEDCYVYMGQTF</sequence>
<gene>
    <name evidence="2" type="ORF">EXIGLDRAFT_778353</name>
</gene>
<evidence type="ECO:0000256" key="1">
    <source>
        <dbReference type="SAM" id="SignalP"/>
    </source>
</evidence>
<dbReference type="InParanoid" id="A0A165CK41"/>
<keyword evidence="3" id="KW-1185">Reference proteome</keyword>
<proteinExistence type="predicted"/>
<evidence type="ECO:0000313" key="3">
    <source>
        <dbReference type="Proteomes" id="UP000077266"/>
    </source>
</evidence>
<reference evidence="2 3" key="1">
    <citation type="journal article" date="2016" name="Mol. Biol. Evol.">
        <title>Comparative Genomics of Early-Diverging Mushroom-Forming Fungi Provides Insights into the Origins of Lignocellulose Decay Capabilities.</title>
        <authorList>
            <person name="Nagy L.G."/>
            <person name="Riley R."/>
            <person name="Tritt A."/>
            <person name="Adam C."/>
            <person name="Daum C."/>
            <person name="Floudas D."/>
            <person name="Sun H."/>
            <person name="Yadav J.S."/>
            <person name="Pangilinan J."/>
            <person name="Larsson K.H."/>
            <person name="Matsuura K."/>
            <person name="Barry K."/>
            <person name="Labutti K."/>
            <person name="Kuo R."/>
            <person name="Ohm R.A."/>
            <person name="Bhattacharya S.S."/>
            <person name="Shirouzu T."/>
            <person name="Yoshinaga Y."/>
            <person name="Martin F.M."/>
            <person name="Grigoriev I.V."/>
            <person name="Hibbett D.S."/>
        </authorList>
    </citation>
    <scope>NUCLEOTIDE SEQUENCE [LARGE SCALE GENOMIC DNA]</scope>
    <source>
        <strain evidence="2 3">HHB12029</strain>
    </source>
</reference>
<dbReference type="Proteomes" id="UP000077266">
    <property type="component" value="Unassembled WGS sequence"/>
</dbReference>
<dbReference type="EMBL" id="KV426312">
    <property type="protein sequence ID" value="KZV82612.1"/>
    <property type="molecule type" value="Genomic_DNA"/>
</dbReference>
<name>A0A165CK41_EXIGL</name>
<organism evidence="2 3">
    <name type="scientific">Exidia glandulosa HHB12029</name>
    <dbReference type="NCBI Taxonomy" id="1314781"/>
    <lineage>
        <taxon>Eukaryota</taxon>
        <taxon>Fungi</taxon>
        <taxon>Dikarya</taxon>
        <taxon>Basidiomycota</taxon>
        <taxon>Agaricomycotina</taxon>
        <taxon>Agaricomycetes</taxon>
        <taxon>Auriculariales</taxon>
        <taxon>Exidiaceae</taxon>
        <taxon>Exidia</taxon>
    </lineage>
</organism>
<protein>
    <submittedName>
        <fullName evidence="2">Uncharacterized protein</fullName>
    </submittedName>
</protein>